<accession>A0A1F6F3Z0</accession>
<dbReference type="STRING" id="1798512.A3A39_01545"/>
<dbReference type="EMBL" id="MFLZ01000005">
    <property type="protein sequence ID" value="OGG80553.1"/>
    <property type="molecule type" value="Genomic_DNA"/>
</dbReference>
<proteinExistence type="predicted"/>
<dbReference type="AlphaFoldDB" id="A0A1F6F3Z0"/>
<comment type="caution">
    <text evidence="2">The sequence shown here is derived from an EMBL/GenBank/DDBJ whole genome shotgun (WGS) entry which is preliminary data.</text>
</comment>
<organism evidence="2 3">
    <name type="scientific">Candidatus Kaiserbacteria bacterium RIFCSPLOWO2_01_FULL_54_13</name>
    <dbReference type="NCBI Taxonomy" id="1798512"/>
    <lineage>
        <taxon>Bacteria</taxon>
        <taxon>Candidatus Kaiseribacteriota</taxon>
    </lineage>
</organism>
<sequence length="186" mass="21196">MKVENKGVILRKALSTLTNATIALAKNPARTTGSLYRAMREFEALQEATDEQLRNITKYIVGRKYITIRKRAGAIAEIELTENGRRAVQAAAIRALAPLKQKTWDRKWRIAIFDIPNYAKRSRDAFAATLKRLGFVPMQKSVFICPYPCEEELEVVADFYGVRDHIGIIVAEHLTSEGEWKRIFNL</sequence>
<dbReference type="Pfam" id="PF20803">
    <property type="entry name" value="PaaX_M"/>
    <property type="match status" value="1"/>
</dbReference>
<gene>
    <name evidence="2" type="ORF">A3A39_01545</name>
</gene>
<evidence type="ECO:0000259" key="1">
    <source>
        <dbReference type="Pfam" id="PF20803"/>
    </source>
</evidence>
<dbReference type="Gene3D" id="3.30.70.2650">
    <property type="match status" value="1"/>
</dbReference>
<name>A0A1F6F3Z0_9BACT</name>
<evidence type="ECO:0000313" key="3">
    <source>
        <dbReference type="Proteomes" id="UP000177372"/>
    </source>
</evidence>
<dbReference type="InterPro" id="IPR048846">
    <property type="entry name" value="PaaX-like_central"/>
</dbReference>
<protein>
    <recommendedName>
        <fullName evidence="1">Transcriptional repressor PaaX-like central Cas2-like domain-containing protein</fullName>
    </recommendedName>
</protein>
<reference evidence="2 3" key="1">
    <citation type="journal article" date="2016" name="Nat. Commun.">
        <title>Thousands of microbial genomes shed light on interconnected biogeochemical processes in an aquifer system.</title>
        <authorList>
            <person name="Anantharaman K."/>
            <person name="Brown C.T."/>
            <person name="Hug L.A."/>
            <person name="Sharon I."/>
            <person name="Castelle C.J."/>
            <person name="Probst A.J."/>
            <person name="Thomas B.C."/>
            <person name="Singh A."/>
            <person name="Wilkins M.J."/>
            <person name="Karaoz U."/>
            <person name="Brodie E.L."/>
            <person name="Williams K.H."/>
            <person name="Hubbard S.S."/>
            <person name="Banfield J.F."/>
        </authorList>
    </citation>
    <scope>NUCLEOTIDE SEQUENCE [LARGE SCALE GENOMIC DNA]</scope>
</reference>
<feature type="domain" description="Transcriptional repressor PaaX-like central Cas2-like" evidence="1">
    <location>
        <begin position="102"/>
        <end position="176"/>
    </location>
</feature>
<dbReference type="Proteomes" id="UP000177372">
    <property type="component" value="Unassembled WGS sequence"/>
</dbReference>
<dbReference type="SUPFAM" id="SSF143430">
    <property type="entry name" value="TTP0101/SSO1404-like"/>
    <property type="match status" value="1"/>
</dbReference>
<evidence type="ECO:0000313" key="2">
    <source>
        <dbReference type="EMBL" id="OGG80553.1"/>
    </source>
</evidence>